<name>A0A8S5TKG2_9CAUD</name>
<dbReference type="EMBL" id="BK032842">
    <property type="protein sequence ID" value="DAF63616.1"/>
    <property type="molecule type" value="Genomic_DNA"/>
</dbReference>
<dbReference type="Gene3D" id="1.10.260.40">
    <property type="entry name" value="lambda repressor-like DNA-binding domains"/>
    <property type="match status" value="1"/>
</dbReference>
<sequence>MQNLIISPKILTVKFVFMLLDLKVTQVAKEIHVANSTVSMYLNGERKSPELELYVIEKIFNIKIKEFVINDAE</sequence>
<dbReference type="SUPFAM" id="SSF47413">
    <property type="entry name" value="lambda repressor-like DNA-binding domains"/>
    <property type="match status" value="1"/>
</dbReference>
<dbReference type="GO" id="GO:0003677">
    <property type="term" value="F:DNA binding"/>
    <property type="evidence" value="ECO:0007669"/>
    <property type="project" value="InterPro"/>
</dbReference>
<dbReference type="PROSITE" id="PS50943">
    <property type="entry name" value="HTH_CROC1"/>
    <property type="match status" value="1"/>
</dbReference>
<dbReference type="SMART" id="SM00530">
    <property type="entry name" value="HTH_XRE"/>
    <property type="match status" value="1"/>
</dbReference>
<reference evidence="2" key="1">
    <citation type="journal article" date="2021" name="Proc. Natl. Acad. Sci. U.S.A.">
        <title>A Catalog of Tens of Thousands of Viruses from Human Metagenomes Reveals Hidden Associations with Chronic Diseases.</title>
        <authorList>
            <person name="Tisza M.J."/>
            <person name="Buck C.B."/>
        </authorList>
    </citation>
    <scope>NUCLEOTIDE SEQUENCE</scope>
    <source>
        <strain evidence="2">CtwQT14</strain>
    </source>
</reference>
<feature type="domain" description="HTH cro/C1-type" evidence="1">
    <location>
        <begin position="13"/>
        <end position="67"/>
    </location>
</feature>
<protein>
    <submittedName>
        <fullName evidence="2">SOS-response transcriptional repressor</fullName>
    </submittedName>
</protein>
<dbReference type="InterPro" id="IPR001387">
    <property type="entry name" value="Cro/C1-type_HTH"/>
</dbReference>
<proteinExistence type="predicted"/>
<organism evidence="2">
    <name type="scientific">Siphoviridae sp. ctwQT14</name>
    <dbReference type="NCBI Taxonomy" id="2827971"/>
    <lineage>
        <taxon>Viruses</taxon>
        <taxon>Duplodnaviria</taxon>
        <taxon>Heunggongvirae</taxon>
        <taxon>Uroviricota</taxon>
        <taxon>Caudoviricetes</taxon>
    </lineage>
</organism>
<evidence type="ECO:0000259" key="1">
    <source>
        <dbReference type="PROSITE" id="PS50943"/>
    </source>
</evidence>
<dbReference type="Pfam" id="PF01381">
    <property type="entry name" value="HTH_3"/>
    <property type="match status" value="1"/>
</dbReference>
<accession>A0A8S5TKG2</accession>
<evidence type="ECO:0000313" key="2">
    <source>
        <dbReference type="EMBL" id="DAF63616.1"/>
    </source>
</evidence>
<dbReference type="CDD" id="cd00093">
    <property type="entry name" value="HTH_XRE"/>
    <property type="match status" value="1"/>
</dbReference>
<dbReference type="InterPro" id="IPR010982">
    <property type="entry name" value="Lambda_DNA-bd_dom_sf"/>
</dbReference>